<dbReference type="InterPro" id="IPR040026">
    <property type="entry name" value="FliD"/>
</dbReference>
<dbReference type="Pfam" id="PF07195">
    <property type="entry name" value="FliD_C"/>
    <property type="match status" value="1"/>
</dbReference>
<evidence type="ECO:0000259" key="6">
    <source>
        <dbReference type="Pfam" id="PF02465"/>
    </source>
</evidence>
<evidence type="ECO:0000256" key="1">
    <source>
        <dbReference type="ARBA" id="ARBA00009764"/>
    </source>
</evidence>
<dbReference type="KEGG" id="daf:Desaf_2654"/>
<comment type="subunit">
    <text evidence="2 5">Homopentamer.</text>
</comment>
<name>F3Z0G1_DESAF</name>
<dbReference type="EMBL" id="CP003221">
    <property type="protein sequence ID" value="EGJ50971.1"/>
    <property type="molecule type" value="Genomic_DNA"/>
</dbReference>
<evidence type="ECO:0000256" key="2">
    <source>
        <dbReference type="ARBA" id="ARBA00011255"/>
    </source>
</evidence>
<evidence type="ECO:0000313" key="8">
    <source>
        <dbReference type="EMBL" id="EGJ50971.1"/>
    </source>
</evidence>
<dbReference type="PANTHER" id="PTHR30288:SF0">
    <property type="entry name" value="FLAGELLAR HOOK-ASSOCIATED PROTEIN 2"/>
    <property type="match status" value="1"/>
</dbReference>
<keyword evidence="8" id="KW-0966">Cell projection</keyword>
<keyword evidence="4 5" id="KW-0975">Bacterial flagellum</keyword>
<organism evidence="8 9">
    <name type="scientific">Desulfocurvibacter africanus subsp. africanus str. Walvis Bay</name>
    <dbReference type="NCBI Taxonomy" id="690850"/>
    <lineage>
        <taxon>Bacteria</taxon>
        <taxon>Pseudomonadati</taxon>
        <taxon>Thermodesulfobacteriota</taxon>
        <taxon>Desulfovibrionia</taxon>
        <taxon>Desulfovibrionales</taxon>
        <taxon>Desulfovibrionaceae</taxon>
        <taxon>Desulfocurvibacter</taxon>
    </lineage>
</organism>
<keyword evidence="9" id="KW-1185">Reference proteome</keyword>
<proteinExistence type="inferred from homology"/>
<reference evidence="8 9" key="1">
    <citation type="journal article" date="2011" name="J. Bacteriol.">
        <title>Genome sequence of the mercury-methylating and pleomorphic Desulfovibrio africanus Strain Walvis Bay.</title>
        <authorList>
            <person name="Brown S.D."/>
            <person name="Wall J.D."/>
            <person name="Kucken A.M."/>
            <person name="Gilmour C.C."/>
            <person name="Podar M."/>
            <person name="Brandt C.C."/>
            <person name="Teshima H."/>
            <person name="Detter J.C."/>
            <person name="Han C.S."/>
            <person name="Land M.L."/>
            <person name="Lucas S."/>
            <person name="Han J."/>
            <person name="Pennacchio L."/>
            <person name="Nolan M."/>
            <person name="Pitluck S."/>
            <person name="Woyke T."/>
            <person name="Goodwin L."/>
            <person name="Palumbo A.V."/>
            <person name="Elias D.A."/>
        </authorList>
    </citation>
    <scope>NUCLEOTIDE SEQUENCE [LARGE SCALE GENOMIC DNA]</scope>
    <source>
        <strain evidence="8 9">Walvis Bay</strain>
    </source>
</reference>
<comment type="subcellular location">
    <subcellularLocation>
        <location evidence="5">Secreted</location>
    </subcellularLocation>
    <subcellularLocation>
        <location evidence="5">Bacterial flagellum</location>
    </subcellularLocation>
</comment>
<dbReference type="GO" id="GO:0007155">
    <property type="term" value="P:cell adhesion"/>
    <property type="evidence" value="ECO:0007669"/>
    <property type="project" value="InterPro"/>
</dbReference>
<comment type="similarity">
    <text evidence="1 5">Belongs to the FliD family.</text>
</comment>
<dbReference type="HOGENOM" id="CLU_015182_1_0_7"/>
<gene>
    <name evidence="8" type="ORF">Desaf_2654</name>
</gene>
<dbReference type="InterPro" id="IPR010809">
    <property type="entry name" value="FliD_C"/>
</dbReference>
<evidence type="ECO:0000259" key="7">
    <source>
        <dbReference type="Pfam" id="PF07195"/>
    </source>
</evidence>
<keyword evidence="8" id="KW-0969">Cilium</keyword>
<evidence type="ECO:0000256" key="3">
    <source>
        <dbReference type="ARBA" id="ARBA00023054"/>
    </source>
</evidence>
<dbReference type="GO" id="GO:0009424">
    <property type="term" value="C:bacterial-type flagellum hook"/>
    <property type="evidence" value="ECO:0007669"/>
    <property type="project" value="UniProtKB-UniRule"/>
</dbReference>
<evidence type="ECO:0000256" key="5">
    <source>
        <dbReference type="RuleBase" id="RU362066"/>
    </source>
</evidence>
<dbReference type="GO" id="GO:0009421">
    <property type="term" value="C:bacterial-type flagellum filament cap"/>
    <property type="evidence" value="ECO:0007669"/>
    <property type="project" value="InterPro"/>
</dbReference>
<keyword evidence="8" id="KW-0282">Flagellum</keyword>
<dbReference type="Proteomes" id="UP000007844">
    <property type="component" value="Chromosome"/>
</dbReference>
<comment type="function">
    <text evidence="5">Required for morphogenesis and for the elongation of the flagellar filament by facilitating polymerization of the flagellin monomers at the tip of growing filament. Forms a capping structure, which prevents flagellin subunits (transported through the central channel of the flagellum) from leaking out without polymerization at the distal end.</text>
</comment>
<evidence type="ECO:0000313" key="9">
    <source>
        <dbReference type="Proteomes" id="UP000007844"/>
    </source>
</evidence>
<accession>F3Z0G1</accession>
<evidence type="ECO:0000256" key="4">
    <source>
        <dbReference type="ARBA" id="ARBA00023143"/>
    </source>
</evidence>
<dbReference type="InterPro" id="IPR003481">
    <property type="entry name" value="FliD_N"/>
</dbReference>
<dbReference type="GO" id="GO:0071973">
    <property type="term" value="P:bacterial-type flagellum-dependent cell motility"/>
    <property type="evidence" value="ECO:0007669"/>
    <property type="project" value="TreeGrafter"/>
</dbReference>
<protein>
    <recommendedName>
        <fullName evidence="5">Flagellar hook-associated protein 2</fullName>
        <shortName evidence="5">HAP2</shortName>
    </recommendedName>
    <alternativeName>
        <fullName evidence="5">Flagellar cap protein</fullName>
    </alternativeName>
</protein>
<dbReference type="AlphaFoldDB" id="F3Z0G1"/>
<dbReference type="GO" id="GO:0005576">
    <property type="term" value="C:extracellular region"/>
    <property type="evidence" value="ECO:0007669"/>
    <property type="project" value="UniProtKB-SubCell"/>
</dbReference>
<dbReference type="eggNOG" id="COG1345">
    <property type="taxonomic scope" value="Bacteria"/>
</dbReference>
<dbReference type="RefSeq" id="WP_014260664.1">
    <property type="nucleotide sequence ID" value="NC_016629.1"/>
</dbReference>
<sequence>MSDSLLSGNISFAGLGSGTDFSTLIEGLMKVEQRRITQLENWRKSWDDKILEFQDLNTKLLSLKTSLETINTPGKFLVKNASSSSESVASATAGPDAQAGSYTVEVTQTATNHILTSDRDSDDNGTVDAAIIPDTDTFDVTGGVGGTFTFTYGGNTVNVSLGIGATLNDLVNAINSHPDNKSVTSSGIGVRASALKIAEGDYSLQLTGLDLGGDPDHFINVTGSTLVDGLKTTNFGDIARWPEYNQLPKNALFKFNGVSLSRQTNSIDDVAPGLTLLLKGSGTTTITVKTDTEAVKENVLAFVDAINEVRTKINEISKVDTTTNEGSILTGNYGVDMIGQNLKNIVASKGIGFDYDDDFYSALSQVGILTDAEEGSVTRGLLVLDEAKLDEALAKDPDSVAKLLSANYAGETDEATFSFMSCLPGTTEAGTYDVRWDQATQTGTIGGYAATYNAATKELTANGGAPVSGLVVRINNPAADITTGVVRIKLGKTNELIDEIRVLTDPKSSPTDFEAGPLAVLEENYNDIIKSIDTKIEYEERRITRLQRQYKDRFARLDAMLGYYNNIASGMQS</sequence>
<feature type="domain" description="Flagellar hook-associated protein 2 N-terminal" evidence="6">
    <location>
        <begin position="17"/>
        <end position="113"/>
    </location>
</feature>
<keyword evidence="3" id="KW-0175">Coiled coil</keyword>
<keyword evidence="5" id="KW-0964">Secreted</keyword>
<dbReference type="STRING" id="690850.Desaf_2654"/>
<feature type="domain" description="Flagellar hook-associated protein 2 C-terminal" evidence="7">
    <location>
        <begin position="249"/>
        <end position="565"/>
    </location>
</feature>
<dbReference type="PANTHER" id="PTHR30288">
    <property type="entry name" value="FLAGELLAR CAP/ASSEMBLY PROTEIN FLID"/>
    <property type="match status" value="1"/>
</dbReference>
<dbReference type="Pfam" id="PF02465">
    <property type="entry name" value="FliD_N"/>
    <property type="match status" value="1"/>
</dbReference>